<dbReference type="RefSeq" id="WP_052956080.1">
    <property type="nucleotide sequence ID" value="NZ_BBWV01000004.1"/>
</dbReference>
<dbReference type="PANTHER" id="PTHR42208:SF1">
    <property type="entry name" value="HEAVY METAL TRANSPORTER"/>
    <property type="match status" value="1"/>
</dbReference>
<evidence type="ECO:0000313" key="3">
    <source>
        <dbReference type="EMBL" id="GAO45171.1"/>
    </source>
</evidence>
<protein>
    <recommendedName>
        <fullName evidence="2">Urease accessory protein UreH-like transmembrane domain-containing protein</fullName>
    </recommendedName>
</protein>
<gene>
    <name evidence="3" type="ORF">FPE01S_04_04150</name>
</gene>
<keyword evidence="1" id="KW-1133">Transmembrane helix</keyword>
<feature type="transmembrane region" description="Helical" evidence="1">
    <location>
        <begin position="161"/>
        <end position="182"/>
    </location>
</feature>
<organism evidence="3 4">
    <name type="scientific">Flavihumibacter petaseus NBRC 106054</name>
    <dbReference type="NCBI Taxonomy" id="1220578"/>
    <lineage>
        <taxon>Bacteria</taxon>
        <taxon>Pseudomonadati</taxon>
        <taxon>Bacteroidota</taxon>
        <taxon>Chitinophagia</taxon>
        <taxon>Chitinophagales</taxon>
        <taxon>Chitinophagaceae</taxon>
        <taxon>Flavihumibacter</taxon>
    </lineage>
</organism>
<feature type="domain" description="Urease accessory protein UreH-like transmembrane" evidence="2">
    <location>
        <begin position="8"/>
        <end position="207"/>
    </location>
</feature>
<comment type="caution">
    <text evidence="3">The sequence shown here is derived from an EMBL/GenBank/DDBJ whole genome shotgun (WGS) entry which is preliminary data.</text>
</comment>
<feature type="transmembrane region" description="Helical" evidence="1">
    <location>
        <begin position="77"/>
        <end position="96"/>
    </location>
</feature>
<feature type="transmembrane region" description="Helical" evidence="1">
    <location>
        <begin position="6"/>
        <end position="32"/>
    </location>
</feature>
<dbReference type="EMBL" id="BBWV01000004">
    <property type="protein sequence ID" value="GAO45171.1"/>
    <property type="molecule type" value="Genomic_DNA"/>
</dbReference>
<feature type="transmembrane region" description="Helical" evidence="1">
    <location>
        <begin position="194"/>
        <end position="214"/>
    </location>
</feature>
<proteinExistence type="predicted"/>
<reference evidence="3 4" key="1">
    <citation type="submission" date="2015-04" db="EMBL/GenBank/DDBJ databases">
        <title>Whole genome shotgun sequence of Flavihumibacter petaseus NBRC 106054.</title>
        <authorList>
            <person name="Miyazawa S."/>
            <person name="Hosoyama A."/>
            <person name="Hashimoto M."/>
            <person name="Noguchi M."/>
            <person name="Tsuchikane K."/>
            <person name="Ohji S."/>
            <person name="Yamazoe A."/>
            <person name="Ichikawa N."/>
            <person name="Kimura A."/>
            <person name="Fujita N."/>
        </authorList>
    </citation>
    <scope>NUCLEOTIDE SEQUENCE [LARGE SCALE GENOMIC DNA]</scope>
    <source>
        <strain evidence="3 4">NBRC 106054</strain>
    </source>
</reference>
<keyword evidence="1" id="KW-0812">Transmembrane</keyword>
<feature type="transmembrane region" description="Helical" evidence="1">
    <location>
        <begin position="128"/>
        <end position="149"/>
    </location>
</feature>
<dbReference type="STRING" id="1220578.FPE01S_04_04150"/>
<sequence>MTTAAIIAALALGFSGSVHCVGMCGPLLMALPGREGGRSSFFLNVLLQQSGRILAYVSLGAVAGAAGSMLLNPQWQAMFSLVAGVVLLAGALMRYFPSKFTRKLGSSRVVIALWQTVERMKSRLGERVSAVLMGVLNGFLPCGMVYFALLGALTQQQVSGVTGFMALFGIGTLPAMLLTGWGTTLISVDLRKKAAWISPAFMAIAAVLLITRGLQLGGAQGTYWLQLFSHEAIGCAH</sequence>
<dbReference type="AlphaFoldDB" id="A0A0E9N640"/>
<dbReference type="Proteomes" id="UP000033121">
    <property type="component" value="Unassembled WGS sequence"/>
</dbReference>
<evidence type="ECO:0000256" key="1">
    <source>
        <dbReference type="SAM" id="Phobius"/>
    </source>
</evidence>
<evidence type="ECO:0000259" key="2">
    <source>
        <dbReference type="Pfam" id="PF13386"/>
    </source>
</evidence>
<dbReference type="Pfam" id="PF13386">
    <property type="entry name" value="DsbD_2"/>
    <property type="match status" value="1"/>
</dbReference>
<name>A0A0E9N640_9BACT</name>
<keyword evidence="4" id="KW-1185">Reference proteome</keyword>
<accession>A0A0E9N640</accession>
<keyword evidence="1" id="KW-0472">Membrane</keyword>
<dbReference type="PANTHER" id="PTHR42208">
    <property type="entry name" value="HEAVY METAL TRANSPORTER-RELATED"/>
    <property type="match status" value="1"/>
</dbReference>
<dbReference type="InterPro" id="IPR039447">
    <property type="entry name" value="UreH-like_TM_dom"/>
</dbReference>
<evidence type="ECO:0000313" key="4">
    <source>
        <dbReference type="Proteomes" id="UP000033121"/>
    </source>
</evidence>
<dbReference type="OrthoDB" id="594443at2"/>